<protein>
    <recommendedName>
        <fullName evidence="10">ATP synthase subunit delta</fullName>
    </recommendedName>
    <alternativeName>
        <fullName evidence="10">ATP synthase F(1) sector subunit delta</fullName>
    </alternativeName>
    <alternativeName>
        <fullName evidence="10">F-type ATPase subunit delta</fullName>
        <shortName evidence="10">F-ATPase subunit delta</shortName>
    </alternativeName>
</protein>
<dbReference type="AlphaFoldDB" id="A0A1G7X8C0"/>
<dbReference type="Pfam" id="PF00213">
    <property type="entry name" value="OSCP"/>
    <property type="match status" value="1"/>
</dbReference>
<dbReference type="SUPFAM" id="SSF47928">
    <property type="entry name" value="N-terminal domain of the delta subunit of the F1F0-ATP synthase"/>
    <property type="match status" value="1"/>
</dbReference>
<dbReference type="InterPro" id="IPR026015">
    <property type="entry name" value="ATP_synth_OSCP/delta_N_sf"/>
</dbReference>
<dbReference type="Gene3D" id="1.10.520.20">
    <property type="entry name" value="N-terminal domain of the delta subunit of the F1F0-ATP synthase"/>
    <property type="match status" value="1"/>
</dbReference>
<comment type="function">
    <text evidence="10">This protein is part of the stalk that links CF(0) to CF(1). It either transmits conformational changes from CF(0) to CF(1) or is implicated in proton conduction.</text>
</comment>
<evidence type="ECO:0000313" key="12">
    <source>
        <dbReference type="Proteomes" id="UP000198854"/>
    </source>
</evidence>
<evidence type="ECO:0000256" key="8">
    <source>
        <dbReference type="ARBA" id="ARBA00023196"/>
    </source>
</evidence>
<dbReference type="RefSeq" id="WP_093269645.1">
    <property type="nucleotide sequence ID" value="NZ_FNDD01000003.1"/>
</dbReference>
<dbReference type="STRING" id="861298.SAMN04488136_10311"/>
<dbReference type="HAMAP" id="MF_01416">
    <property type="entry name" value="ATP_synth_delta_bact"/>
    <property type="match status" value="1"/>
</dbReference>
<evidence type="ECO:0000256" key="9">
    <source>
        <dbReference type="ARBA" id="ARBA00023310"/>
    </source>
</evidence>
<evidence type="ECO:0000256" key="3">
    <source>
        <dbReference type="ARBA" id="ARBA00022475"/>
    </source>
</evidence>
<evidence type="ECO:0000256" key="4">
    <source>
        <dbReference type="ARBA" id="ARBA00022519"/>
    </source>
</evidence>
<keyword evidence="4" id="KW-0997">Cell inner membrane</keyword>
<dbReference type="PANTHER" id="PTHR11910">
    <property type="entry name" value="ATP SYNTHASE DELTA CHAIN"/>
    <property type="match status" value="1"/>
</dbReference>
<reference evidence="11 12" key="1">
    <citation type="submission" date="2016-10" db="EMBL/GenBank/DDBJ databases">
        <authorList>
            <person name="de Groot N.N."/>
        </authorList>
    </citation>
    <scope>NUCLEOTIDE SEQUENCE [LARGE SCALE GENOMIC DNA]</scope>
    <source>
        <strain evidence="11 12">CGMCC 1.10228</strain>
    </source>
</reference>
<dbReference type="GO" id="GO:0045259">
    <property type="term" value="C:proton-transporting ATP synthase complex"/>
    <property type="evidence" value="ECO:0007669"/>
    <property type="project" value="UniProtKB-KW"/>
</dbReference>
<evidence type="ECO:0000256" key="1">
    <source>
        <dbReference type="ARBA" id="ARBA00004370"/>
    </source>
</evidence>
<keyword evidence="6 10" id="KW-0406">Ion transport</keyword>
<organism evidence="11 12">
    <name type="scientific">Vibrio xiamenensis</name>
    <dbReference type="NCBI Taxonomy" id="861298"/>
    <lineage>
        <taxon>Bacteria</taxon>
        <taxon>Pseudomonadati</taxon>
        <taxon>Pseudomonadota</taxon>
        <taxon>Gammaproteobacteria</taxon>
        <taxon>Vibrionales</taxon>
        <taxon>Vibrionaceae</taxon>
        <taxon>Vibrio</taxon>
    </lineage>
</organism>
<dbReference type="GO" id="GO:0005886">
    <property type="term" value="C:plasma membrane"/>
    <property type="evidence" value="ECO:0007669"/>
    <property type="project" value="UniProtKB-SubCell"/>
</dbReference>
<dbReference type="InterPro" id="IPR020781">
    <property type="entry name" value="ATPase_OSCP/d_CS"/>
</dbReference>
<proteinExistence type="inferred from homology"/>
<dbReference type="OrthoDB" id="9816221at2"/>
<evidence type="ECO:0000256" key="10">
    <source>
        <dbReference type="HAMAP-Rule" id="MF_01416"/>
    </source>
</evidence>
<dbReference type="PROSITE" id="PS00389">
    <property type="entry name" value="ATPASE_DELTA"/>
    <property type="match status" value="1"/>
</dbReference>
<dbReference type="NCBIfam" id="NF004402">
    <property type="entry name" value="PRK05758.2-2"/>
    <property type="match status" value="1"/>
</dbReference>
<keyword evidence="12" id="KW-1185">Reference proteome</keyword>
<keyword evidence="8 10" id="KW-0139">CF(1)</keyword>
<dbReference type="GO" id="GO:0046933">
    <property type="term" value="F:proton-transporting ATP synthase activity, rotational mechanism"/>
    <property type="evidence" value="ECO:0007669"/>
    <property type="project" value="UniProtKB-UniRule"/>
</dbReference>
<sequence length="180" mass="20401">MSEMTEVAQPYAKAAFDFAKESNCLDDWQRMFAIIEMVLEQPKAAMVLDDLDENGSEQPLLDLILSAAGEWLDKYFENFLKVMAENQRLKALSDVIDQFRKMKADYEQVMTVTVWASEPLDQEQLERLTEALKRKHGKSITLEQQLDPSLVGGVVIKAGETVYDGSIQANIDRLSTDLHV</sequence>
<dbReference type="PRINTS" id="PR00125">
    <property type="entry name" value="ATPASEDELTA"/>
</dbReference>
<accession>A0A1G7X8C0</accession>
<evidence type="ECO:0000256" key="5">
    <source>
        <dbReference type="ARBA" id="ARBA00022781"/>
    </source>
</evidence>
<evidence type="ECO:0000256" key="2">
    <source>
        <dbReference type="ARBA" id="ARBA00022448"/>
    </source>
</evidence>
<keyword evidence="3 10" id="KW-1003">Cell membrane</keyword>
<dbReference type="EMBL" id="FNDD01000003">
    <property type="protein sequence ID" value="SDG80438.1"/>
    <property type="molecule type" value="Genomic_DNA"/>
</dbReference>
<gene>
    <name evidence="10" type="primary">atpH</name>
    <name evidence="11" type="ORF">SAMN04488136_10311</name>
</gene>
<comment type="similarity">
    <text evidence="10">Belongs to the ATPase delta chain family.</text>
</comment>
<comment type="function">
    <text evidence="10">F(1)F(0) ATP synthase produces ATP from ADP in the presence of a proton or sodium gradient. F-type ATPases consist of two structural domains, F(1) containing the extramembraneous catalytic core and F(0) containing the membrane proton channel, linked together by a central stalk and a peripheral stalk. During catalysis, ATP synthesis in the catalytic domain of F(1) is coupled via a rotary mechanism of the central stalk subunits to proton translocation.</text>
</comment>
<keyword evidence="2 10" id="KW-0813">Transport</keyword>
<name>A0A1G7X8C0_9VIBR</name>
<keyword evidence="5 10" id="KW-0375">Hydrogen ion transport</keyword>
<keyword evidence="9 10" id="KW-0066">ATP synthesis</keyword>
<evidence type="ECO:0000256" key="6">
    <source>
        <dbReference type="ARBA" id="ARBA00023065"/>
    </source>
</evidence>
<dbReference type="NCBIfam" id="TIGR01145">
    <property type="entry name" value="ATP_synt_delta"/>
    <property type="match status" value="1"/>
</dbReference>
<evidence type="ECO:0000313" key="11">
    <source>
        <dbReference type="EMBL" id="SDG80438.1"/>
    </source>
</evidence>
<dbReference type="InterPro" id="IPR000711">
    <property type="entry name" value="ATPase_OSCP/dsu"/>
</dbReference>
<dbReference type="Proteomes" id="UP000198854">
    <property type="component" value="Unassembled WGS sequence"/>
</dbReference>
<evidence type="ECO:0000256" key="7">
    <source>
        <dbReference type="ARBA" id="ARBA00023136"/>
    </source>
</evidence>
<comment type="subcellular location">
    <subcellularLocation>
        <location evidence="10">Cell membrane</location>
        <topology evidence="10">Peripheral membrane protein</topology>
    </subcellularLocation>
    <subcellularLocation>
        <location evidence="1">Membrane</location>
    </subcellularLocation>
</comment>
<keyword evidence="7 10" id="KW-0472">Membrane</keyword>